<keyword evidence="2" id="KW-0812">Transmembrane</keyword>
<evidence type="ECO:0000259" key="4">
    <source>
        <dbReference type="Pfam" id="PF17172"/>
    </source>
</evidence>
<evidence type="ECO:0000259" key="3">
    <source>
        <dbReference type="Pfam" id="PF17171"/>
    </source>
</evidence>
<dbReference type="SUPFAM" id="SSF52833">
    <property type="entry name" value="Thioredoxin-like"/>
    <property type="match status" value="1"/>
</dbReference>
<dbReference type="InterPro" id="IPR050931">
    <property type="entry name" value="Mito_Protein_Transport_Metaxin"/>
</dbReference>
<dbReference type="InterPro" id="IPR026928">
    <property type="entry name" value="FAX/IsoI-like"/>
</dbReference>
<reference evidence="5 6" key="1">
    <citation type="submission" date="2015-12" db="EMBL/GenBank/DDBJ databases">
        <title>The genome of Folsomia candida.</title>
        <authorList>
            <person name="Faddeeva A."/>
            <person name="Derks M.F."/>
            <person name="Anvar Y."/>
            <person name="Smit S."/>
            <person name="Van Straalen N."/>
            <person name="Roelofs D."/>
        </authorList>
    </citation>
    <scope>NUCLEOTIDE SEQUENCE [LARGE SCALE GENOMIC DNA]</scope>
    <source>
        <strain evidence="5 6">VU population</strain>
        <tissue evidence="5">Whole body</tissue>
    </source>
</reference>
<dbReference type="PANTHER" id="PTHR12289">
    <property type="entry name" value="METAXIN RELATED"/>
    <property type="match status" value="1"/>
</dbReference>
<dbReference type="Pfam" id="PF17172">
    <property type="entry name" value="GST_N_4"/>
    <property type="match status" value="1"/>
</dbReference>
<accession>A0A226EBY9</accession>
<sequence>MFPLLLTIIMGGIIVIYFAIIPKIKEARMQKKLEKWNHTKKDVVTMHAIPRGGAVSHSSPFVVKLETWMRMAKIPYETDLTLADAHGPKGRFPWISLNGQHLGDSHLIIDFLKKKFNIQLGDEYSKEQLAIGATIRIMMDDHFFWGIALYRYVYGSFSSLRQVMGKFVPAWRTWLLRLYMGTQFSTRSKGHGIGLHSWKEIEQLTLQDLKLLSELLGNKKYILGDTPCEYDASVFGHLVQVMWGSPGSIYQEAVEKDLKNLKYYTIRIKETFYPDWDKLLEEE</sequence>
<protein>
    <submittedName>
        <fullName evidence="5">Failed axon connections</fullName>
    </submittedName>
</protein>
<dbReference type="OMA" id="YSRWKDE"/>
<evidence type="ECO:0000256" key="2">
    <source>
        <dbReference type="SAM" id="Phobius"/>
    </source>
</evidence>
<dbReference type="InterPro" id="IPR012336">
    <property type="entry name" value="Thioredoxin-like_fold"/>
</dbReference>
<keyword evidence="2" id="KW-0472">Membrane</keyword>
<dbReference type="Proteomes" id="UP000198287">
    <property type="component" value="Unassembled WGS sequence"/>
</dbReference>
<keyword evidence="6" id="KW-1185">Reference proteome</keyword>
<dbReference type="InterPro" id="IPR040079">
    <property type="entry name" value="Glutathione_S-Trfase"/>
</dbReference>
<feature type="domain" description="Metaxin glutathione S-transferase" evidence="3">
    <location>
        <begin position="207"/>
        <end position="268"/>
    </location>
</feature>
<feature type="domain" description="Thioredoxin-like fold" evidence="4">
    <location>
        <begin position="60"/>
        <end position="154"/>
    </location>
</feature>
<comment type="similarity">
    <text evidence="1">Belongs to the FAX family.</text>
</comment>
<dbReference type="EMBL" id="LNIX01000005">
    <property type="protein sequence ID" value="OXA55142.1"/>
    <property type="molecule type" value="Genomic_DNA"/>
</dbReference>
<evidence type="ECO:0000313" key="5">
    <source>
        <dbReference type="EMBL" id="OXA55142.1"/>
    </source>
</evidence>
<dbReference type="PANTHER" id="PTHR12289:SF41">
    <property type="entry name" value="FAILED AXON CONNECTIONS-RELATED"/>
    <property type="match status" value="1"/>
</dbReference>
<dbReference type="SFLD" id="SFLDG01180">
    <property type="entry name" value="SUF1"/>
    <property type="match status" value="1"/>
</dbReference>
<dbReference type="AlphaFoldDB" id="A0A226EBY9"/>
<dbReference type="CDD" id="cd03193">
    <property type="entry name" value="GST_C_Metaxin"/>
    <property type="match status" value="1"/>
</dbReference>
<evidence type="ECO:0000256" key="1">
    <source>
        <dbReference type="ARBA" id="ARBA00006475"/>
    </source>
</evidence>
<feature type="transmembrane region" description="Helical" evidence="2">
    <location>
        <begin position="6"/>
        <end position="24"/>
    </location>
</feature>
<dbReference type="InterPro" id="IPR036282">
    <property type="entry name" value="Glutathione-S-Trfase_C_sf"/>
</dbReference>
<dbReference type="InterPro" id="IPR036249">
    <property type="entry name" value="Thioredoxin-like_sf"/>
</dbReference>
<evidence type="ECO:0000313" key="6">
    <source>
        <dbReference type="Proteomes" id="UP000198287"/>
    </source>
</evidence>
<comment type="caution">
    <text evidence="5">The sequence shown here is derived from an EMBL/GenBank/DDBJ whole genome shotgun (WGS) entry which is preliminary data.</text>
</comment>
<organism evidence="5 6">
    <name type="scientific">Folsomia candida</name>
    <name type="common">Springtail</name>
    <dbReference type="NCBI Taxonomy" id="158441"/>
    <lineage>
        <taxon>Eukaryota</taxon>
        <taxon>Metazoa</taxon>
        <taxon>Ecdysozoa</taxon>
        <taxon>Arthropoda</taxon>
        <taxon>Hexapoda</taxon>
        <taxon>Collembola</taxon>
        <taxon>Entomobryomorpha</taxon>
        <taxon>Isotomoidea</taxon>
        <taxon>Isotomidae</taxon>
        <taxon>Proisotominae</taxon>
        <taxon>Folsomia</taxon>
    </lineage>
</organism>
<dbReference type="GO" id="GO:0005737">
    <property type="term" value="C:cytoplasm"/>
    <property type="evidence" value="ECO:0007669"/>
    <property type="project" value="TreeGrafter"/>
</dbReference>
<dbReference type="OrthoDB" id="5809458at2759"/>
<dbReference type="Pfam" id="PF17171">
    <property type="entry name" value="GST_C_6"/>
    <property type="match status" value="1"/>
</dbReference>
<dbReference type="SUPFAM" id="SSF47616">
    <property type="entry name" value="GST C-terminal domain-like"/>
    <property type="match status" value="1"/>
</dbReference>
<keyword evidence="2" id="KW-1133">Transmembrane helix</keyword>
<dbReference type="SFLD" id="SFLDG01200">
    <property type="entry name" value="SUF1.1"/>
    <property type="match status" value="1"/>
</dbReference>
<name>A0A226EBY9_FOLCA</name>
<dbReference type="InterPro" id="IPR033468">
    <property type="entry name" value="Metaxin_GST"/>
</dbReference>
<gene>
    <name evidence="5" type="ORF">Fcan01_10089</name>
</gene>
<dbReference type="SFLD" id="SFLDS00019">
    <property type="entry name" value="Glutathione_Transferase_(cytos"/>
    <property type="match status" value="1"/>
</dbReference>
<proteinExistence type="inferred from homology"/>